<dbReference type="EMBL" id="BMIP01000008">
    <property type="protein sequence ID" value="GGD78814.1"/>
    <property type="molecule type" value="Genomic_DNA"/>
</dbReference>
<accession>A0A916Z6F3</accession>
<dbReference type="PANTHER" id="PTHR37482:SF1">
    <property type="entry name" value="OUTER MEMBRANE PROTEIN ASSEMBLY FACTOR BAME"/>
    <property type="match status" value="1"/>
</dbReference>
<dbReference type="PANTHER" id="PTHR37482">
    <property type="entry name" value="OUTER MEMBRANE PROTEIN ASSEMBLY FACTOR BAME"/>
    <property type="match status" value="1"/>
</dbReference>
<dbReference type="GO" id="GO:0030674">
    <property type="term" value="F:protein-macromolecule adaptor activity"/>
    <property type="evidence" value="ECO:0007669"/>
    <property type="project" value="TreeGrafter"/>
</dbReference>
<evidence type="ECO:0000256" key="2">
    <source>
        <dbReference type="ARBA" id="ARBA00023136"/>
    </source>
</evidence>
<sequence>MFSKRPFDVSRMAIFATLAGAALATGGCTSIRDHRGYIFDPALANAIQPGIDNKQSVEGTLGQPSIASQYGQPVWYYVSSTTSQRVLGVPNTEKHEVLKVAFDASGNVASVTRGGMDDVRDINPNGDKTETMGRDRSFIQDLFGNIGTVGSMPGGAGGSAGGGPNGS</sequence>
<comment type="caution">
    <text evidence="6">The sequence shown here is derived from an EMBL/GenBank/DDBJ whole genome shotgun (WGS) entry which is preliminary data.</text>
</comment>
<proteinExistence type="predicted"/>
<keyword evidence="2" id="KW-0472">Membrane</keyword>
<dbReference type="Pfam" id="PF04355">
    <property type="entry name" value="BamE"/>
    <property type="match status" value="1"/>
</dbReference>
<dbReference type="GO" id="GO:0043165">
    <property type="term" value="P:Gram-negative-bacterium-type cell outer membrane assembly"/>
    <property type="evidence" value="ECO:0007669"/>
    <property type="project" value="TreeGrafter"/>
</dbReference>
<feature type="chain" id="PRO_5037680405" evidence="4">
    <location>
        <begin position="25"/>
        <end position="167"/>
    </location>
</feature>
<dbReference type="InterPro" id="IPR007450">
    <property type="entry name" value="BamE_dom"/>
</dbReference>
<evidence type="ECO:0000256" key="1">
    <source>
        <dbReference type="ARBA" id="ARBA00022729"/>
    </source>
</evidence>
<protein>
    <submittedName>
        <fullName evidence="6">Outer membrane protein assembly factor BamE</fullName>
    </submittedName>
</protein>
<reference evidence="6" key="2">
    <citation type="submission" date="2020-09" db="EMBL/GenBank/DDBJ databases">
        <authorList>
            <person name="Sun Q."/>
            <person name="Zhou Y."/>
        </authorList>
    </citation>
    <scope>NUCLEOTIDE SEQUENCE</scope>
    <source>
        <strain evidence="6">CGMCC 1.15360</strain>
    </source>
</reference>
<reference evidence="6" key="1">
    <citation type="journal article" date="2014" name="Int. J. Syst. Evol. Microbiol.">
        <title>Complete genome sequence of Corynebacterium casei LMG S-19264T (=DSM 44701T), isolated from a smear-ripened cheese.</title>
        <authorList>
            <consortium name="US DOE Joint Genome Institute (JGI-PGF)"/>
            <person name="Walter F."/>
            <person name="Albersmeier A."/>
            <person name="Kalinowski J."/>
            <person name="Ruckert C."/>
        </authorList>
    </citation>
    <scope>NUCLEOTIDE SEQUENCE</scope>
    <source>
        <strain evidence="6">CGMCC 1.15360</strain>
    </source>
</reference>
<dbReference type="GO" id="GO:0051205">
    <property type="term" value="P:protein insertion into membrane"/>
    <property type="evidence" value="ECO:0007669"/>
    <property type="project" value="TreeGrafter"/>
</dbReference>
<gene>
    <name evidence="6" type="ORF">GCM10010990_30870</name>
</gene>
<evidence type="ECO:0000259" key="5">
    <source>
        <dbReference type="Pfam" id="PF04355"/>
    </source>
</evidence>
<name>A0A916Z6F3_9SPHN</name>
<keyword evidence="7" id="KW-1185">Reference proteome</keyword>
<keyword evidence="1 4" id="KW-0732">Signal</keyword>
<evidence type="ECO:0000313" key="7">
    <source>
        <dbReference type="Proteomes" id="UP000612349"/>
    </source>
</evidence>
<dbReference type="RefSeq" id="WP_229665546.1">
    <property type="nucleotide sequence ID" value="NZ_BMIP01000008.1"/>
</dbReference>
<organism evidence="6 7">
    <name type="scientific">Croceicoccus mobilis</name>
    <dbReference type="NCBI Taxonomy" id="1703339"/>
    <lineage>
        <taxon>Bacteria</taxon>
        <taxon>Pseudomonadati</taxon>
        <taxon>Pseudomonadota</taxon>
        <taxon>Alphaproteobacteria</taxon>
        <taxon>Sphingomonadales</taxon>
        <taxon>Erythrobacteraceae</taxon>
        <taxon>Croceicoccus</taxon>
    </lineage>
</organism>
<evidence type="ECO:0000256" key="3">
    <source>
        <dbReference type="ARBA" id="ARBA00023237"/>
    </source>
</evidence>
<dbReference type="Proteomes" id="UP000612349">
    <property type="component" value="Unassembled WGS sequence"/>
</dbReference>
<feature type="signal peptide" evidence="4">
    <location>
        <begin position="1"/>
        <end position="24"/>
    </location>
</feature>
<dbReference type="Gene3D" id="3.30.1450.10">
    <property type="match status" value="1"/>
</dbReference>
<dbReference type="InterPro" id="IPR026592">
    <property type="entry name" value="BamE"/>
</dbReference>
<feature type="domain" description="Outer membrane protein assembly factor BamE" evidence="5">
    <location>
        <begin position="36"/>
        <end position="110"/>
    </location>
</feature>
<dbReference type="AlphaFoldDB" id="A0A916Z6F3"/>
<evidence type="ECO:0000256" key="4">
    <source>
        <dbReference type="SAM" id="SignalP"/>
    </source>
</evidence>
<dbReference type="PROSITE" id="PS51257">
    <property type="entry name" value="PROKAR_LIPOPROTEIN"/>
    <property type="match status" value="1"/>
</dbReference>
<evidence type="ECO:0000313" key="6">
    <source>
        <dbReference type="EMBL" id="GGD78814.1"/>
    </source>
</evidence>
<keyword evidence="3" id="KW-0998">Cell outer membrane</keyword>
<dbReference type="InterPro" id="IPR037873">
    <property type="entry name" value="BamE-like"/>
</dbReference>
<dbReference type="GO" id="GO:1990063">
    <property type="term" value="C:Bam protein complex"/>
    <property type="evidence" value="ECO:0007669"/>
    <property type="project" value="TreeGrafter"/>
</dbReference>